<evidence type="ECO:0000313" key="3">
    <source>
        <dbReference type="Proteomes" id="UP001326613"/>
    </source>
</evidence>
<dbReference type="EMBL" id="CP112932">
    <property type="protein sequence ID" value="WPY00158.1"/>
    <property type="molecule type" value="Genomic_DNA"/>
</dbReference>
<dbReference type="PANTHER" id="PTHR47917">
    <property type="match status" value="1"/>
</dbReference>
<dbReference type="Proteomes" id="UP001326613">
    <property type="component" value="Chromosome"/>
</dbReference>
<dbReference type="Gene3D" id="3.30.1330.100">
    <property type="entry name" value="CofE-like"/>
    <property type="match status" value="1"/>
</dbReference>
<dbReference type="SUPFAM" id="SSF144010">
    <property type="entry name" value="CofE-like"/>
    <property type="match status" value="1"/>
</dbReference>
<dbReference type="Pfam" id="PF01996">
    <property type="entry name" value="F420_ligase"/>
    <property type="match status" value="1"/>
</dbReference>
<protein>
    <submittedName>
        <fullName evidence="2">Coenzyme F420:L-glutamate ligase family protein</fullName>
    </submittedName>
</protein>
<dbReference type="InterPro" id="IPR002847">
    <property type="entry name" value="F420-0_gamma-glut_ligase-dom"/>
</dbReference>
<organism evidence="2 3">
    <name type="scientific">Candidatus Trichorickettsia mobilis</name>
    <dbReference type="NCBI Taxonomy" id="1346319"/>
    <lineage>
        <taxon>Bacteria</taxon>
        <taxon>Pseudomonadati</taxon>
        <taxon>Pseudomonadota</taxon>
        <taxon>Alphaproteobacteria</taxon>
        <taxon>Rickettsiales</taxon>
        <taxon>Rickettsiaceae</taxon>
        <taxon>Rickettsieae</taxon>
        <taxon>Candidatus Trichorickettsia</taxon>
    </lineage>
</organism>
<sequence length="245" mass="27116">MHIKAVKTAPISLGEEITKVLDNYLPPLVENTIIAIASKIISLSQNRILACADVANKNGLIKKEADAFIADEYNNGNVCLTIKNNILVPFAGVDESNGNNHYILYPLDIQQTAAKIWQYLRTKNNISNLGIIITDSNITALRRGVTGVAIGYYGFEPLYNYVGKLDIFGKTIKMTYINNLDALAAAAVLVMGEGNESTPIAIITDAPRIEFSSTSDFNMNKISMPIGEDFYSPILRTVRWIWNRR</sequence>
<gene>
    <name evidence="2" type="ORF">Trichorick_00028</name>
</gene>
<reference evidence="2 3" key="1">
    <citation type="submission" date="2022-10" db="EMBL/GenBank/DDBJ databases">
        <title>Host association and intracellularity evolved multiple times independently in the Rickettsiales.</title>
        <authorList>
            <person name="Castelli M."/>
            <person name="Nardi T."/>
            <person name="Gammuto L."/>
            <person name="Bellinzona G."/>
            <person name="Sabaneyeva E."/>
            <person name="Potekhin A."/>
            <person name="Serra V."/>
            <person name="Petroni G."/>
            <person name="Sassera D."/>
        </authorList>
    </citation>
    <scope>NUCLEOTIDE SEQUENCE [LARGE SCALE GENOMIC DNA]</scope>
    <source>
        <strain evidence="2 3">Kr 154-4</strain>
    </source>
</reference>
<keyword evidence="2" id="KW-0436">Ligase</keyword>
<evidence type="ECO:0000259" key="1">
    <source>
        <dbReference type="Pfam" id="PF01996"/>
    </source>
</evidence>
<dbReference type="Gene3D" id="3.90.1660.10">
    <property type="entry name" value="CofE-like domain"/>
    <property type="match status" value="1"/>
</dbReference>
<dbReference type="GO" id="GO:0016874">
    <property type="term" value="F:ligase activity"/>
    <property type="evidence" value="ECO:0007669"/>
    <property type="project" value="UniProtKB-KW"/>
</dbReference>
<proteinExistence type="predicted"/>
<name>A0ABZ0UT67_9RICK</name>
<dbReference type="RefSeq" id="WP_323738256.1">
    <property type="nucleotide sequence ID" value="NZ_CP112932.1"/>
</dbReference>
<evidence type="ECO:0000313" key="2">
    <source>
        <dbReference type="EMBL" id="WPY00158.1"/>
    </source>
</evidence>
<accession>A0ABZ0UT67</accession>
<feature type="domain" description="Coenzyme F420:L-glutamate ligase-like" evidence="1">
    <location>
        <begin position="10"/>
        <end position="204"/>
    </location>
</feature>
<keyword evidence="3" id="KW-1185">Reference proteome</keyword>
<dbReference type="PANTHER" id="PTHR47917:SF1">
    <property type="entry name" value="COENZYME F420:L-GLUTAMATE LIGASE"/>
    <property type="match status" value="1"/>
</dbReference>